<feature type="transmembrane region" description="Helical" evidence="5">
    <location>
        <begin position="249"/>
        <end position="265"/>
    </location>
</feature>
<accession>A0A1H3PR59</accession>
<dbReference type="STRING" id="1244108.SAMN05444004_105119"/>
<feature type="transmembrane region" description="Helical" evidence="5">
    <location>
        <begin position="214"/>
        <end position="237"/>
    </location>
</feature>
<evidence type="ECO:0000259" key="6">
    <source>
        <dbReference type="PROSITE" id="PS50850"/>
    </source>
</evidence>
<feature type="transmembrane region" description="Helical" evidence="5">
    <location>
        <begin position="376"/>
        <end position="400"/>
    </location>
</feature>
<keyword evidence="4 5" id="KW-0472">Membrane</keyword>
<reference evidence="8" key="1">
    <citation type="submission" date="2016-10" db="EMBL/GenBank/DDBJ databases">
        <authorList>
            <person name="Varghese N."/>
            <person name="Submissions S."/>
        </authorList>
    </citation>
    <scope>NUCLEOTIDE SEQUENCE [LARGE SCALE GENOMIC DNA]</scope>
    <source>
        <strain evidence="8">DSM 100420</strain>
    </source>
</reference>
<dbReference type="SUPFAM" id="SSF103473">
    <property type="entry name" value="MFS general substrate transporter"/>
    <property type="match status" value="1"/>
</dbReference>
<evidence type="ECO:0000256" key="2">
    <source>
        <dbReference type="ARBA" id="ARBA00022692"/>
    </source>
</evidence>
<evidence type="ECO:0000256" key="5">
    <source>
        <dbReference type="SAM" id="Phobius"/>
    </source>
</evidence>
<organism evidence="7 8">
    <name type="scientific">Jannaschia faecimaris</name>
    <dbReference type="NCBI Taxonomy" id="1244108"/>
    <lineage>
        <taxon>Bacteria</taxon>
        <taxon>Pseudomonadati</taxon>
        <taxon>Pseudomonadota</taxon>
        <taxon>Alphaproteobacteria</taxon>
        <taxon>Rhodobacterales</taxon>
        <taxon>Roseobacteraceae</taxon>
        <taxon>Jannaschia</taxon>
    </lineage>
</organism>
<dbReference type="Gene3D" id="1.20.1250.20">
    <property type="entry name" value="MFS general substrate transporter like domains"/>
    <property type="match status" value="2"/>
</dbReference>
<name>A0A1H3PR59_9RHOB</name>
<sequence>MTTVTGLPRYATFAAVLAAAGLPIYIHAPKFYVDSYGVTLAQLSVALFLLRLIDLVQDPLLGRLAEITRQQRGPMVLGAGVIMAGAMLMLFAVPPMLPPVWWFALSLAALFSAFSFLTICFYAQGVAKAGAAPNGHVRLASWRETGSLIGVCIAAALPSILANTGAPFLWYAILFAAAAAVALLSMEPEWSPRGAAPTSNGLRVVLSDATARRLLLIALVNATPVAVTSTLFLFFVADRLGAPGQEGPLLLLFFLSAAVAVPVWGRLATRLGARRTLMVAMVLAIVTFAFALPLGTGDVWLFAGICIGSGAAVGADLSLLPALFARRMQMIAPTAADGFGLWSFVNKATLAVAAIALFPILDIAGFRPGEQNAPAALWSITILYAGVPLALKALALILIARTGPEMDT</sequence>
<evidence type="ECO:0000256" key="1">
    <source>
        <dbReference type="ARBA" id="ARBA00009617"/>
    </source>
</evidence>
<feature type="transmembrane region" description="Helical" evidence="5">
    <location>
        <begin position="100"/>
        <end position="123"/>
    </location>
</feature>
<dbReference type="GO" id="GO:0005886">
    <property type="term" value="C:plasma membrane"/>
    <property type="evidence" value="ECO:0007669"/>
    <property type="project" value="TreeGrafter"/>
</dbReference>
<dbReference type="GO" id="GO:0015293">
    <property type="term" value="F:symporter activity"/>
    <property type="evidence" value="ECO:0007669"/>
    <property type="project" value="InterPro"/>
</dbReference>
<feature type="transmembrane region" description="Helical" evidence="5">
    <location>
        <begin position="7"/>
        <end position="26"/>
    </location>
</feature>
<dbReference type="Pfam" id="PF13347">
    <property type="entry name" value="MFS_2"/>
    <property type="match status" value="1"/>
</dbReference>
<feature type="domain" description="Major facilitator superfamily (MFS) profile" evidence="6">
    <location>
        <begin position="210"/>
        <end position="408"/>
    </location>
</feature>
<dbReference type="PROSITE" id="PS50850">
    <property type="entry name" value="MFS"/>
    <property type="match status" value="1"/>
</dbReference>
<dbReference type="InterPro" id="IPR039672">
    <property type="entry name" value="MFS_2"/>
</dbReference>
<dbReference type="Proteomes" id="UP000198914">
    <property type="component" value="Unassembled WGS sequence"/>
</dbReference>
<dbReference type="PANTHER" id="PTHR11328">
    <property type="entry name" value="MAJOR FACILITATOR SUPERFAMILY DOMAIN-CONTAINING PROTEIN"/>
    <property type="match status" value="1"/>
</dbReference>
<gene>
    <name evidence="7" type="ORF">SAMN05444004_105119</name>
</gene>
<evidence type="ECO:0000256" key="3">
    <source>
        <dbReference type="ARBA" id="ARBA00022989"/>
    </source>
</evidence>
<feature type="transmembrane region" description="Helical" evidence="5">
    <location>
        <begin position="344"/>
        <end position="364"/>
    </location>
</feature>
<feature type="transmembrane region" description="Helical" evidence="5">
    <location>
        <begin position="32"/>
        <end position="53"/>
    </location>
</feature>
<feature type="transmembrane region" description="Helical" evidence="5">
    <location>
        <begin position="277"/>
        <end position="294"/>
    </location>
</feature>
<evidence type="ECO:0000313" key="8">
    <source>
        <dbReference type="Proteomes" id="UP000198914"/>
    </source>
</evidence>
<evidence type="ECO:0000313" key="7">
    <source>
        <dbReference type="EMBL" id="SDZ03488.1"/>
    </source>
</evidence>
<dbReference type="RefSeq" id="WP_092644596.1">
    <property type="nucleotide sequence ID" value="NZ_FNPX01000005.1"/>
</dbReference>
<protein>
    <submittedName>
        <fullName evidence="7">Glycoside/pentoside/hexuronide:cation symporter, GPH family</fullName>
    </submittedName>
</protein>
<dbReference type="OrthoDB" id="181905at2"/>
<dbReference type="GO" id="GO:0008643">
    <property type="term" value="P:carbohydrate transport"/>
    <property type="evidence" value="ECO:0007669"/>
    <property type="project" value="InterPro"/>
</dbReference>
<evidence type="ECO:0000256" key="4">
    <source>
        <dbReference type="ARBA" id="ARBA00023136"/>
    </source>
</evidence>
<dbReference type="PANTHER" id="PTHR11328:SF24">
    <property type="entry name" value="MAJOR FACILITATOR SUPERFAMILY (MFS) PROFILE DOMAIN-CONTAINING PROTEIN"/>
    <property type="match status" value="1"/>
</dbReference>
<keyword evidence="8" id="KW-1185">Reference proteome</keyword>
<proteinExistence type="inferred from homology"/>
<feature type="transmembrane region" description="Helical" evidence="5">
    <location>
        <begin position="168"/>
        <end position="186"/>
    </location>
</feature>
<feature type="transmembrane region" description="Helical" evidence="5">
    <location>
        <begin position="144"/>
        <end position="162"/>
    </location>
</feature>
<keyword evidence="3 5" id="KW-1133">Transmembrane helix</keyword>
<feature type="transmembrane region" description="Helical" evidence="5">
    <location>
        <begin position="300"/>
        <end position="324"/>
    </location>
</feature>
<keyword evidence="2 5" id="KW-0812">Transmembrane</keyword>
<dbReference type="AlphaFoldDB" id="A0A1H3PR59"/>
<feature type="transmembrane region" description="Helical" evidence="5">
    <location>
        <begin position="74"/>
        <end position="94"/>
    </location>
</feature>
<comment type="similarity">
    <text evidence="1">Belongs to the sodium:galactoside symporter (TC 2.A.2) family.</text>
</comment>
<dbReference type="EMBL" id="FNPX01000005">
    <property type="protein sequence ID" value="SDZ03488.1"/>
    <property type="molecule type" value="Genomic_DNA"/>
</dbReference>
<dbReference type="InterPro" id="IPR036259">
    <property type="entry name" value="MFS_trans_sf"/>
</dbReference>
<dbReference type="InterPro" id="IPR020846">
    <property type="entry name" value="MFS_dom"/>
</dbReference>